<keyword evidence="3" id="KW-1185">Reference proteome</keyword>
<dbReference type="GO" id="GO:0015074">
    <property type="term" value="P:DNA integration"/>
    <property type="evidence" value="ECO:0007669"/>
    <property type="project" value="InterPro"/>
</dbReference>
<evidence type="ECO:0000313" key="2">
    <source>
        <dbReference type="EMBL" id="PNV67772.1"/>
    </source>
</evidence>
<dbReference type="OrthoDB" id="9803231at2"/>
<dbReference type="GO" id="GO:0004803">
    <property type="term" value="F:transposase activity"/>
    <property type="evidence" value="ECO:0007669"/>
    <property type="project" value="TreeGrafter"/>
</dbReference>
<dbReference type="AlphaFoldDB" id="A0A2K2UC16"/>
<dbReference type="EMBL" id="PPEK01000005">
    <property type="protein sequence ID" value="PNV67772.1"/>
    <property type="molecule type" value="Genomic_DNA"/>
</dbReference>
<dbReference type="PROSITE" id="PS50994">
    <property type="entry name" value="INTEGRASE"/>
    <property type="match status" value="1"/>
</dbReference>
<dbReference type="InterPro" id="IPR001584">
    <property type="entry name" value="Integrase_cat-core"/>
</dbReference>
<protein>
    <recommendedName>
        <fullName evidence="1">Integrase catalytic domain-containing protein</fullName>
    </recommendedName>
</protein>
<dbReference type="InterPro" id="IPR051917">
    <property type="entry name" value="Transposase-Integrase"/>
</dbReference>
<accession>A0A2K2UC16</accession>
<reference evidence="3" key="1">
    <citation type="submission" date="2018-01" db="EMBL/GenBank/DDBJ databases">
        <title>Rubneribacter badeniensis gen. nov., sp. nov., and Colonibacter rubneri, gen. nov., sp. nov., WGS of new members of the Eggerthellaceae.</title>
        <authorList>
            <person name="Danylec N."/>
            <person name="Stoll D.A."/>
            <person name="Doetsch A."/>
            <person name="Kulling S.E."/>
            <person name="Huch M."/>
        </authorList>
    </citation>
    <scope>NUCLEOTIDE SEQUENCE [LARGE SCALE GENOMIC DNA]</scope>
    <source>
        <strain evidence="3">ResAG-96</strain>
    </source>
</reference>
<dbReference type="Pfam" id="PF13936">
    <property type="entry name" value="HTH_38"/>
    <property type="match status" value="1"/>
</dbReference>
<sequence>MPKKKGAHLGFDDRCEIEDMLKEGASFREIARKLEVSPTTVSNEVRLNRVLFKPKAMPQKAQARCAKYRGCTKVALCPLCSSRAAACKRCGMKRCWDICREFDPHTCKRRERAPFVCSKCDKRAYCTFEKARYVASKAQAAHDARLSAAHAGIACEPGELEDMVGKVKGLLSQGQSLQAIWLTHRSEFPVCERTFYNYMDKGVMGLANIELPKKVKHAPRKEWADGKPKMDLAGRTYADWLALPDDLKLLTVQVDCVEGLRRNSKCILTLHFVRLFFQLFILLENKDQAHVKAALDAVEAYCEGVFEDVFPVMLGDRGSEFLDFAKIETGAGGSRRTRMFYCDPVKPGQKGACEKNHVELRKILPKGTDFDALTFNDVAEACSHVNSYPRPGQGAAPIRLASLTLPANLLESLGVHAVPPDDVIMTPRLLGL</sequence>
<feature type="domain" description="Integrase catalytic" evidence="1">
    <location>
        <begin position="240"/>
        <end position="405"/>
    </location>
</feature>
<comment type="caution">
    <text evidence="2">The sequence shown here is derived from an EMBL/GenBank/DDBJ whole genome shotgun (WGS) entry which is preliminary data.</text>
</comment>
<gene>
    <name evidence="2" type="ORF">C2L71_05705</name>
</gene>
<evidence type="ECO:0000313" key="3">
    <source>
        <dbReference type="Proteomes" id="UP000236197"/>
    </source>
</evidence>
<dbReference type="RefSeq" id="WP_103264825.1">
    <property type="nucleotide sequence ID" value="NZ_CABMLE010000005.1"/>
</dbReference>
<dbReference type="Proteomes" id="UP000236197">
    <property type="component" value="Unassembled WGS sequence"/>
</dbReference>
<name>A0A2K2UC16_9ACTN</name>
<dbReference type="PANTHER" id="PTHR10948:SF23">
    <property type="entry name" value="TRANSPOSASE INSI FOR INSERTION SEQUENCE ELEMENT IS30A-RELATED"/>
    <property type="match status" value="1"/>
</dbReference>
<proteinExistence type="predicted"/>
<dbReference type="GO" id="GO:0032196">
    <property type="term" value="P:transposition"/>
    <property type="evidence" value="ECO:0007669"/>
    <property type="project" value="TreeGrafter"/>
</dbReference>
<dbReference type="InterPro" id="IPR025246">
    <property type="entry name" value="IS30-like_HTH"/>
</dbReference>
<evidence type="ECO:0000259" key="1">
    <source>
        <dbReference type="PROSITE" id="PS50994"/>
    </source>
</evidence>
<dbReference type="PANTHER" id="PTHR10948">
    <property type="entry name" value="TRANSPOSASE"/>
    <property type="match status" value="1"/>
</dbReference>
<organism evidence="2 3">
    <name type="scientific">Enteroscipio rubneri</name>
    <dbReference type="NCBI Taxonomy" id="2070686"/>
    <lineage>
        <taxon>Bacteria</taxon>
        <taxon>Bacillati</taxon>
        <taxon>Actinomycetota</taxon>
        <taxon>Coriobacteriia</taxon>
        <taxon>Eggerthellales</taxon>
        <taxon>Eggerthellaceae</taxon>
        <taxon>Enteroscipio</taxon>
    </lineage>
</organism>
<dbReference type="GO" id="GO:0005829">
    <property type="term" value="C:cytosol"/>
    <property type="evidence" value="ECO:0007669"/>
    <property type="project" value="TreeGrafter"/>
</dbReference>